<dbReference type="GO" id="GO:0004185">
    <property type="term" value="F:serine-type carboxypeptidase activity"/>
    <property type="evidence" value="ECO:0007669"/>
    <property type="project" value="InterPro"/>
</dbReference>
<dbReference type="Gene3D" id="3.50.80.20">
    <property type="entry name" value="D-Ala-D-Ala carboxypeptidase C, peptidase S13"/>
    <property type="match status" value="1"/>
</dbReference>
<dbReference type="NCBIfam" id="TIGR00666">
    <property type="entry name" value="PBP4"/>
    <property type="match status" value="1"/>
</dbReference>
<accession>A0A0A2SSX4</accession>
<comment type="caution">
    <text evidence="4">The sequence shown here is derived from an EMBL/GenBank/DDBJ whole genome shotgun (WGS) entry which is preliminary data.</text>
</comment>
<gene>
    <name evidence="4" type="ORF">EP47_04060</name>
</gene>
<keyword evidence="3" id="KW-0732">Signal</keyword>
<dbReference type="PRINTS" id="PR00922">
    <property type="entry name" value="DADACBPTASE3"/>
</dbReference>
<evidence type="ECO:0000313" key="4">
    <source>
        <dbReference type="EMBL" id="KGP64235.1"/>
    </source>
</evidence>
<evidence type="ECO:0000256" key="1">
    <source>
        <dbReference type="ARBA" id="ARBA00006096"/>
    </source>
</evidence>
<feature type="chain" id="PRO_5001993838" evidence="3">
    <location>
        <begin position="21"/>
        <end position="597"/>
    </location>
</feature>
<keyword evidence="4" id="KW-0645">Protease</keyword>
<dbReference type="Pfam" id="PF02113">
    <property type="entry name" value="Peptidase_S13"/>
    <property type="match status" value="1"/>
</dbReference>
<dbReference type="AlphaFoldDB" id="A0A0A2SSX4"/>
<evidence type="ECO:0000256" key="3">
    <source>
        <dbReference type="SAM" id="SignalP"/>
    </source>
</evidence>
<organism evidence="4 5">
    <name type="scientific">Legionella norrlandica</name>
    <dbReference type="NCBI Taxonomy" id="1498499"/>
    <lineage>
        <taxon>Bacteria</taxon>
        <taxon>Pseudomonadati</taxon>
        <taxon>Pseudomonadota</taxon>
        <taxon>Gammaproteobacteria</taxon>
        <taxon>Legionellales</taxon>
        <taxon>Legionellaceae</taxon>
        <taxon>Legionella</taxon>
    </lineage>
</organism>
<proteinExistence type="inferred from homology"/>
<dbReference type="OrthoDB" id="9802627at2"/>
<feature type="signal peptide" evidence="3">
    <location>
        <begin position="1"/>
        <end position="20"/>
    </location>
</feature>
<sequence length="597" mass="65495">MKRTLAGVCLWAVWSISSHSASMQIDVDRLINRLNPHVNLGIVVTDLTSGETLYKRNANRLFIPASNMKLFSEAAALMALGPDYQFKNQLSTNATQLQQGVLNGNLYLHLSGDPSFSREDLRSLLSSLKDWNITAVQGNVVIDSSLMSIPAYPPGWLTADLSYSYGAPIAPLMVDSNRLTITVNPGAKAGDPAIVEVDDGGGTIHLNNQATTKASAKGCGVGLYLDPENNLTVRGCVGLGQWAVQQRIAIKNPFVYAQGMIINELAKANIKLNGQVVLARAPAGTLLIATRYSKPISQLMADTLKPSDNLYADSLYLHAAAKIKGAPVDWKQAQPVIKNFLQKETGIDLKDSIFTDGSGLSRYNLVTPEQTMALLKFLYQRFPLSYEYIAALPISGRDGTLQKRFKTPNQQGFVRAKTGTMTGMNSLSGYLYTANGHTLAFAMYINRLPGKPAGPGRPLLDALCTYFLQQSPTSSRLARVFSPHARIKFQLSPTQGELQRARQARWRNFETVVRQALRGQNVNVVFRGNELIVTDNQANANSVWKALQSVGKKYSFAVALSSKILPVTPSNKPLLLWVQIPWSEDKAERTWIIREAV</sequence>
<dbReference type="RefSeq" id="WP_035886915.1">
    <property type="nucleotide sequence ID" value="NZ_JNCF01000003.1"/>
</dbReference>
<keyword evidence="5" id="KW-1185">Reference proteome</keyword>
<dbReference type="EMBL" id="JNCF01000003">
    <property type="protein sequence ID" value="KGP64235.1"/>
    <property type="molecule type" value="Genomic_DNA"/>
</dbReference>
<dbReference type="SUPFAM" id="SSF56601">
    <property type="entry name" value="beta-lactamase/transpeptidase-like"/>
    <property type="match status" value="1"/>
</dbReference>
<reference evidence="4 5" key="1">
    <citation type="submission" date="2014-05" db="EMBL/GenBank/DDBJ databases">
        <authorList>
            <person name="Rizzardi K."/>
            <person name="Winiecka-Krusnell J."/>
            <person name="Ramliden M."/>
            <person name="Alm E."/>
            <person name="Andersson S."/>
            <person name="Byfors S."/>
        </authorList>
    </citation>
    <scope>NUCLEOTIDE SEQUENCE [LARGE SCALE GENOMIC DNA]</scope>
    <source>
        <strain evidence="4 5">LEGN</strain>
    </source>
</reference>
<comment type="similarity">
    <text evidence="1">Belongs to the peptidase S13 family.</text>
</comment>
<keyword evidence="4" id="KW-0121">Carboxypeptidase</keyword>
<keyword evidence="2" id="KW-0378">Hydrolase</keyword>
<dbReference type="Gene3D" id="3.40.710.10">
    <property type="entry name" value="DD-peptidase/beta-lactamase superfamily"/>
    <property type="match status" value="2"/>
</dbReference>
<dbReference type="MEROPS" id="S13.001"/>
<dbReference type="STRING" id="1498499.EP47_04060"/>
<name>A0A0A2SSX4_9GAMM</name>
<dbReference type="InterPro" id="IPR012338">
    <property type="entry name" value="Beta-lactam/transpept-like"/>
</dbReference>
<evidence type="ECO:0000313" key="5">
    <source>
        <dbReference type="Proteomes" id="UP000054422"/>
    </source>
</evidence>
<dbReference type="Proteomes" id="UP000054422">
    <property type="component" value="Unassembled WGS sequence"/>
</dbReference>
<dbReference type="GO" id="GO:0006508">
    <property type="term" value="P:proteolysis"/>
    <property type="evidence" value="ECO:0007669"/>
    <property type="project" value="InterPro"/>
</dbReference>
<protein>
    <submittedName>
        <fullName evidence="4">D-alanyl-D-alanine carboxypeptidase</fullName>
    </submittedName>
</protein>
<evidence type="ECO:0000256" key="2">
    <source>
        <dbReference type="ARBA" id="ARBA00022801"/>
    </source>
</evidence>
<dbReference type="PANTHER" id="PTHR30023">
    <property type="entry name" value="D-ALANYL-D-ALANINE CARBOXYPEPTIDASE"/>
    <property type="match status" value="1"/>
</dbReference>
<dbReference type="GO" id="GO:0000270">
    <property type="term" value="P:peptidoglycan metabolic process"/>
    <property type="evidence" value="ECO:0007669"/>
    <property type="project" value="TreeGrafter"/>
</dbReference>
<dbReference type="PANTHER" id="PTHR30023:SF0">
    <property type="entry name" value="PENICILLIN-SENSITIVE CARBOXYPEPTIDASE A"/>
    <property type="match status" value="1"/>
</dbReference>
<dbReference type="InterPro" id="IPR000667">
    <property type="entry name" value="Peptidase_S13"/>
</dbReference>